<name>A0A150NB99_GEOSE</name>
<comment type="caution">
    <text evidence="1">The sequence shown here is derived from an EMBL/GenBank/DDBJ whole genome shotgun (WGS) entry which is preliminary data.</text>
</comment>
<evidence type="ECO:0000313" key="2">
    <source>
        <dbReference type="Proteomes" id="UP000075517"/>
    </source>
</evidence>
<reference evidence="1 2" key="1">
    <citation type="submission" date="2016-01" db="EMBL/GenBank/DDBJ databases">
        <title>Draft Genome Sequences of Seven Thermophilic Sporeformers Isolated from Foods.</title>
        <authorList>
            <person name="Berendsen E.M."/>
            <person name="Wells-Bennik M.H."/>
            <person name="Krawcyk A.O."/>
            <person name="De Jong A."/>
            <person name="Holsappel S."/>
            <person name="Eijlander R.T."/>
            <person name="Kuipers O.P."/>
        </authorList>
    </citation>
    <scope>NUCLEOTIDE SEQUENCE [LARGE SCALE GENOMIC DNA]</scope>
    <source>
        <strain evidence="1 2">B4114</strain>
    </source>
</reference>
<evidence type="ECO:0000313" key="1">
    <source>
        <dbReference type="EMBL" id="KYD33961.1"/>
    </source>
</evidence>
<gene>
    <name evidence="1" type="ORF">B4114_3083</name>
</gene>
<evidence type="ECO:0008006" key="3">
    <source>
        <dbReference type="Google" id="ProtNLM"/>
    </source>
</evidence>
<organism evidence="1 2">
    <name type="scientific">Geobacillus stearothermophilus</name>
    <name type="common">Bacillus stearothermophilus</name>
    <dbReference type="NCBI Taxonomy" id="1422"/>
    <lineage>
        <taxon>Bacteria</taxon>
        <taxon>Bacillati</taxon>
        <taxon>Bacillota</taxon>
        <taxon>Bacilli</taxon>
        <taxon>Bacillales</taxon>
        <taxon>Anoxybacillaceae</taxon>
        <taxon>Geobacillus</taxon>
    </lineage>
</organism>
<proteinExistence type="predicted"/>
<dbReference type="AlphaFoldDB" id="A0A150NB99"/>
<dbReference type="Proteomes" id="UP000075517">
    <property type="component" value="Unassembled WGS sequence"/>
</dbReference>
<accession>A0A150NB99</accession>
<sequence length="66" mass="7789">MQRWVKAYEEGKLGQEMVSSPSSAEIKRLEEENEQLKKLLGEKDLEIAILRDLIKKKNPHLLKNWK</sequence>
<protein>
    <recommendedName>
        <fullName evidence="3">Transposase</fullName>
    </recommendedName>
</protein>
<dbReference type="PATRIC" id="fig|1422.17.peg.3214"/>
<dbReference type="EMBL" id="LQYY01000070">
    <property type="protein sequence ID" value="KYD33961.1"/>
    <property type="molecule type" value="Genomic_DNA"/>
</dbReference>